<dbReference type="AlphaFoldDB" id="A0A699WXY0"/>
<protein>
    <submittedName>
        <fullName evidence="1">Uncharacterized protein</fullName>
    </submittedName>
</protein>
<dbReference type="EMBL" id="BKCJ011781368">
    <property type="protein sequence ID" value="GFD52367.1"/>
    <property type="molecule type" value="Genomic_DNA"/>
</dbReference>
<proteinExistence type="predicted"/>
<organism evidence="1">
    <name type="scientific">Tanacetum cinerariifolium</name>
    <name type="common">Dalmatian daisy</name>
    <name type="synonym">Chrysanthemum cinerariifolium</name>
    <dbReference type="NCBI Taxonomy" id="118510"/>
    <lineage>
        <taxon>Eukaryota</taxon>
        <taxon>Viridiplantae</taxon>
        <taxon>Streptophyta</taxon>
        <taxon>Embryophyta</taxon>
        <taxon>Tracheophyta</taxon>
        <taxon>Spermatophyta</taxon>
        <taxon>Magnoliopsida</taxon>
        <taxon>eudicotyledons</taxon>
        <taxon>Gunneridae</taxon>
        <taxon>Pentapetalae</taxon>
        <taxon>asterids</taxon>
        <taxon>campanulids</taxon>
        <taxon>Asterales</taxon>
        <taxon>Asteraceae</taxon>
        <taxon>Asteroideae</taxon>
        <taxon>Anthemideae</taxon>
        <taxon>Anthemidinae</taxon>
        <taxon>Tanacetum</taxon>
    </lineage>
</organism>
<feature type="non-terminal residue" evidence="1">
    <location>
        <position position="64"/>
    </location>
</feature>
<name>A0A699WXY0_TANCI</name>
<comment type="caution">
    <text evidence="1">The sequence shown here is derived from an EMBL/GenBank/DDBJ whole genome shotgun (WGS) entry which is preliminary data.</text>
</comment>
<accession>A0A699WXY0</accession>
<evidence type="ECO:0000313" key="1">
    <source>
        <dbReference type="EMBL" id="GFD52367.1"/>
    </source>
</evidence>
<reference evidence="1" key="1">
    <citation type="journal article" date="2019" name="Sci. Rep.">
        <title>Draft genome of Tanacetum cinerariifolium, the natural source of mosquito coil.</title>
        <authorList>
            <person name="Yamashiro T."/>
            <person name="Shiraishi A."/>
            <person name="Satake H."/>
            <person name="Nakayama K."/>
        </authorList>
    </citation>
    <scope>NUCLEOTIDE SEQUENCE</scope>
</reference>
<sequence>MFDRDFNRVNIFVDFRTELVKGSSKIAGEELSQESVKKQKVDDDKETAELKQLMKIILSEKEIA</sequence>
<gene>
    <name evidence="1" type="ORF">Tci_924336</name>
</gene>